<dbReference type="EMBL" id="MWPV01000004">
    <property type="protein sequence ID" value="OUL57213.1"/>
    <property type="molecule type" value="Genomic_DNA"/>
</dbReference>
<evidence type="ECO:0000313" key="2">
    <source>
        <dbReference type="EMBL" id="OUL57213.1"/>
    </source>
</evidence>
<keyword evidence="1" id="KW-1133">Transmembrane helix</keyword>
<sequence>MNNLIQILFAIGGIQSVVLATLFCLDKTDAATNKLLVLLVCYFCLKISARAGIIFGYNELNL</sequence>
<accession>A0A244CNM3</accession>
<gene>
    <name evidence="2" type="ORF">B1199_13655</name>
</gene>
<organism evidence="2 3">
    <name type="scientific">Pseudoalteromonas ulvae</name>
    <dbReference type="NCBI Taxonomy" id="107327"/>
    <lineage>
        <taxon>Bacteria</taxon>
        <taxon>Pseudomonadati</taxon>
        <taxon>Pseudomonadota</taxon>
        <taxon>Gammaproteobacteria</taxon>
        <taxon>Alteromonadales</taxon>
        <taxon>Pseudoalteromonadaceae</taxon>
        <taxon>Pseudoalteromonas</taxon>
    </lineage>
</organism>
<dbReference type="Proteomes" id="UP000194841">
    <property type="component" value="Unassembled WGS sequence"/>
</dbReference>
<keyword evidence="1" id="KW-0472">Membrane</keyword>
<proteinExistence type="predicted"/>
<reference evidence="2 3" key="1">
    <citation type="submission" date="2017-02" db="EMBL/GenBank/DDBJ databases">
        <title>Pseudoalteromonas ulvae TC14 Genome.</title>
        <authorList>
            <person name="Molmeret M."/>
        </authorList>
    </citation>
    <scope>NUCLEOTIDE SEQUENCE [LARGE SCALE GENOMIC DNA]</scope>
    <source>
        <strain evidence="2">TC14</strain>
    </source>
</reference>
<feature type="transmembrane region" description="Helical" evidence="1">
    <location>
        <begin position="37"/>
        <end position="57"/>
    </location>
</feature>
<keyword evidence="3" id="KW-1185">Reference proteome</keyword>
<feature type="transmembrane region" description="Helical" evidence="1">
    <location>
        <begin position="6"/>
        <end position="25"/>
    </location>
</feature>
<dbReference type="AlphaFoldDB" id="A0A244CNM3"/>
<comment type="caution">
    <text evidence="2">The sequence shown here is derived from an EMBL/GenBank/DDBJ whole genome shotgun (WGS) entry which is preliminary data.</text>
</comment>
<protein>
    <submittedName>
        <fullName evidence="2">Uncharacterized protein</fullName>
    </submittedName>
</protein>
<evidence type="ECO:0000256" key="1">
    <source>
        <dbReference type="SAM" id="Phobius"/>
    </source>
</evidence>
<keyword evidence="1" id="KW-0812">Transmembrane</keyword>
<evidence type="ECO:0000313" key="3">
    <source>
        <dbReference type="Proteomes" id="UP000194841"/>
    </source>
</evidence>
<name>A0A244CNM3_PSEDV</name>